<feature type="compositionally biased region" description="Basic and acidic residues" evidence="1">
    <location>
        <begin position="10"/>
        <end position="24"/>
    </location>
</feature>
<keyword evidence="3" id="KW-1185">Reference proteome</keyword>
<accession>A0A9W5XLY6</accession>
<proteinExistence type="predicted"/>
<organism evidence="2 3">
    <name type="scientific">Micromonospora sediminimaris</name>
    <dbReference type="NCBI Taxonomy" id="547162"/>
    <lineage>
        <taxon>Bacteria</taxon>
        <taxon>Bacillati</taxon>
        <taxon>Actinomycetota</taxon>
        <taxon>Actinomycetes</taxon>
        <taxon>Micromonosporales</taxon>
        <taxon>Micromonosporaceae</taxon>
        <taxon>Micromonospora</taxon>
    </lineage>
</organism>
<feature type="compositionally biased region" description="Pro residues" evidence="1">
    <location>
        <begin position="178"/>
        <end position="244"/>
    </location>
</feature>
<dbReference type="PRINTS" id="PR01217">
    <property type="entry name" value="PRICHEXTENSN"/>
</dbReference>
<comment type="caution">
    <text evidence="2">The sequence shown here is derived from an EMBL/GenBank/DDBJ whole genome shotgun (WGS) entry which is preliminary data.</text>
</comment>
<dbReference type="AlphaFoldDB" id="A0A9W5XLY6"/>
<feature type="compositionally biased region" description="Pro residues" evidence="1">
    <location>
        <begin position="133"/>
        <end position="143"/>
    </location>
</feature>
<dbReference type="EMBL" id="BOPD01000031">
    <property type="protein sequence ID" value="GIJ35464.1"/>
    <property type="molecule type" value="Genomic_DNA"/>
</dbReference>
<evidence type="ECO:0000313" key="3">
    <source>
        <dbReference type="Proteomes" id="UP000607311"/>
    </source>
</evidence>
<gene>
    <name evidence="2" type="ORF">Vse01_46120</name>
</gene>
<reference evidence="2" key="1">
    <citation type="submission" date="2021-01" db="EMBL/GenBank/DDBJ databases">
        <title>Whole genome shotgun sequence of Verrucosispora sediminis NBRC 107745.</title>
        <authorList>
            <person name="Komaki H."/>
            <person name="Tamura T."/>
        </authorList>
    </citation>
    <scope>NUCLEOTIDE SEQUENCE</scope>
    <source>
        <strain evidence="2">NBRC 107745</strain>
    </source>
</reference>
<sequence length="458" mass="47906">MPEPQPGADRPVDGSRPDQHRDGEPAVTHELPTDPATAVDRSARPDDAEPAGNGPADTEPTDGGPTKVGPPTDAGPTGGVSDDDQASAAQVGPQGTRVLPESAPEAAAPRWSGSAPVPPSAPRRRGWGESAEPTPPPATPVPQPEHQTPVDPWAGVDTSGWDLPSTDFPALPPTLSYPSPPPTRPYSGPPVSPAPVSPLPPPAVAPQPQPPAVAPQPAPVAPQQPQPPGPYPPVPAGPPAPPPPRGRRGRKKAKAGPVAPPPGWQPPAGYVPVPVRKRRRWPWLLLLTLACCCGCPAYYGVPMASQYPAKAALPQQVADLRLREDPRSTRDARQLETQMREAHWLAEGTFAGIYHTSNGKRVTVFGGTGFRFTPSADADAEIERLKEQYALGDTQIMDTGVRGRHERCAVGRTDGLGAVVCTSVDHGSITTGVFTGLSVNDSSRLLGTLRDQIVTTDG</sequence>
<feature type="region of interest" description="Disordered" evidence="1">
    <location>
        <begin position="1"/>
        <end position="269"/>
    </location>
</feature>
<name>A0A9W5XLY6_9ACTN</name>
<protein>
    <submittedName>
        <fullName evidence="2">Uncharacterized protein</fullName>
    </submittedName>
</protein>
<dbReference type="RefSeq" id="WP_232511335.1">
    <property type="nucleotide sequence ID" value="NZ_BOPD01000031.1"/>
</dbReference>
<feature type="compositionally biased region" description="Basic residues" evidence="1">
    <location>
        <begin position="245"/>
        <end position="254"/>
    </location>
</feature>
<dbReference type="Proteomes" id="UP000607311">
    <property type="component" value="Unassembled WGS sequence"/>
</dbReference>
<evidence type="ECO:0000256" key="1">
    <source>
        <dbReference type="SAM" id="MobiDB-lite"/>
    </source>
</evidence>
<evidence type="ECO:0000313" key="2">
    <source>
        <dbReference type="EMBL" id="GIJ35464.1"/>
    </source>
</evidence>